<name>A0ABT4H7K6_PAEAL</name>
<dbReference type="EMBL" id="JAMDNP010000141">
    <property type="protein sequence ID" value="MCY9764970.1"/>
    <property type="molecule type" value="Genomic_DNA"/>
</dbReference>
<dbReference type="Proteomes" id="UP001527181">
    <property type="component" value="Unassembled WGS sequence"/>
</dbReference>
<evidence type="ECO:0000313" key="2">
    <source>
        <dbReference type="Proteomes" id="UP001527181"/>
    </source>
</evidence>
<accession>A0ABT4H7K6</accession>
<dbReference type="GeneID" id="94492170"/>
<comment type="caution">
    <text evidence="1">The sequence shown here is derived from an EMBL/GenBank/DDBJ whole genome shotgun (WGS) entry which is preliminary data.</text>
</comment>
<dbReference type="RefSeq" id="WP_005551979.1">
    <property type="nucleotide sequence ID" value="NZ_JAMDLX010000053.1"/>
</dbReference>
<evidence type="ECO:0000313" key="1">
    <source>
        <dbReference type="EMBL" id="MCY9764970.1"/>
    </source>
</evidence>
<organism evidence="1 2">
    <name type="scientific">Paenibacillus alvei</name>
    <name type="common">Bacillus alvei</name>
    <dbReference type="NCBI Taxonomy" id="44250"/>
    <lineage>
        <taxon>Bacteria</taxon>
        <taxon>Bacillati</taxon>
        <taxon>Bacillota</taxon>
        <taxon>Bacilli</taxon>
        <taxon>Bacillales</taxon>
        <taxon>Paenibacillaceae</taxon>
        <taxon>Paenibacillus</taxon>
    </lineage>
</organism>
<gene>
    <name evidence="1" type="ORF">M5X12_31220</name>
</gene>
<sequence length="229" mass="26756">MTIVSWFNNLFSSKNNSTNKEKEDLVVREPLDPEHENCNALLSEENQENMDETEDYWDSDPEDDPWYDELKERVAGTRYEKFVGKTTPYYGFEQLLSDAARGKKIVTVGYHSEINELADTRKFEIDAYSITSVDLLVLKEVFEAAQREAVSLDEDFDYEFEIIQQGEEIRFNECYDPYISSRNTVKGNMYDSNIDTYGAINGVKAIRSYLLYKTDTNEFIQVNGRYWCM</sequence>
<keyword evidence="2" id="KW-1185">Reference proteome</keyword>
<protein>
    <submittedName>
        <fullName evidence="1">Uncharacterized protein</fullName>
    </submittedName>
</protein>
<reference evidence="1 2" key="1">
    <citation type="submission" date="2022-05" db="EMBL/GenBank/DDBJ databases">
        <title>Genome Sequencing of Bee-Associated Microbes.</title>
        <authorList>
            <person name="Dunlap C."/>
        </authorList>
    </citation>
    <scope>NUCLEOTIDE SEQUENCE [LARGE SCALE GENOMIC DNA]</scope>
    <source>
        <strain evidence="1 2">NRRL B-04010</strain>
    </source>
</reference>
<proteinExistence type="predicted"/>